<comment type="caution">
    <text evidence="3">The sequence shown here is derived from an EMBL/GenBank/DDBJ whole genome shotgun (WGS) entry which is preliminary data.</text>
</comment>
<feature type="transmembrane region" description="Helical" evidence="2">
    <location>
        <begin position="135"/>
        <end position="159"/>
    </location>
</feature>
<evidence type="ECO:0000313" key="4">
    <source>
        <dbReference type="Proteomes" id="UP001589575"/>
    </source>
</evidence>
<keyword evidence="4" id="KW-1185">Reference proteome</keyword>
<dbReference type="Pfam" id="PF11139">
    <property type="entry name" value="SfLAP"/>
    <property type="match status" value="1"/>
</dbReference>
<dbReference type="InterPro" id="IPR021315">
    <property type="entry name" value="Gap/Sap"/>
</dbReference>
<keyword evidence="2" id="KW-0472">Membrane</keyword>
<sequence length="353" mass="36537">MCHPAETAAAGTRGGVISQVSPDASRATPTARYNNGERAASRDRFTVPMLDIAGWGTSHPKGVPPRSVLWRTTARAGPGRLDGMDSLNVIDPLSGGPLFAILAVLALVDSTSFGTLAIPVWLLMAPGRVRVGRMLLYLGTITLFYFVVGLAVLLGAGWIVENLGQLMESRLAMAFGMILGLGLFLWSFRLDSPAAKERARSGNGRLAAWRRRATGQEPGGLGSLVGLALGAGLVEVASMLPYLAAIGLIAAQGPGWPASPLWLAGYCLVMVLPALVLLAARCGAGRLVERPLARLDAWFARHGASTAAWVVGAVGVVLVLNTAPAVLSADAVSDSAPGGLPAGLSAAVMAYGW</sequence>
<evidence type="ECO:0000256" key="2">
    <source>
        <dbReference type="SAM" id="Phobius"/>
    </source>
</evidence>
<accession>A0ABV5G7T5</accession>
<feature type="transmembrane region" description="Helical" evidence="2">
    <location>
        <begin position="261"/>
        <end position="280"/>
    </location>
</feature>
<feature type="transmembrane region" description="Helical" evidence="2">
    <location>
        <begin position="171"/>
        <end position="188"/>
    </location>
</feature>
<protein>
    <submittedName>
        <fullName evidence="3">GAP family protein</fullName>
    </submittedName>
</protein>
<dbReference type="Proteomes" id="UP001589575">
    <property type="component" value="Unassembled WGS sequence"/>
</dbReference>
<organism evidence="3 4">
    <name type="scientific">Citricoccus parietis</name>
    <dbReference type="NCBI Taxonomy" id="592307"/>
    <lineage>
        <taxon>Bacteria</taxon>
        <taxon>Bacillati</taxon>
        <taxon>Actinomycetota</taxon>
        <taxon>Actinomycetes</taxon>
        <taxon>Micrococcales</taxon>
        <taxon>Micrococcaceae</taxon>
        <taxon>Citricoccus</taxon>
    </lineage>
</organism>
<feature type="region of interest" description="Disordered" evidence="1">
    <location>
        <begin position="1"/>
        <end position="38"/>
    </location>
</feature>
<reference evidence="3 4" key="1">
    <citation type="submission" date="2024-09" db="EMBL/GenBank/DDBJ databases">
        <authorList>
            <person name="Sun Q."/>
            <person name="Mori K."/>
        </authorList>
    </citation>
    <scope>NUCLEOTIDE SEQUENCE [LARGE SCALE GENOMIC DNA]</scope>
    <source>
        <strain evidence="3 4">CCM 7609</strain>
    </source>
</reference>
<feature type="compositionally biased region" description="Polar residues" evidence="1">
    <location>
        <begin position="18"/>
        <end position="33"/>
    </location>
</feature>
<dbReference type="EMBL" id="JBHMFI010000006">
    <property type="protein sequence ID" value="MFB9074992.1"/>
    <property type="molecule type" value="Genomic_DNA"/>
</dbReference>
<gene>
    <name evidence="3" type="ORF">ACFFX0_28915</name>
</gene>
<feature type="transmembrane region" description="Helical" evidence="2">
    <location>
        <begin position="98"/>
        <end position="123"/>
    </location>
</feature>
<name>A0ABV5G7T5_9MICC</name>
<keyword evidence="2" id="KW-1133">Transmembrane helix</keyword>
<keyword evidence="2" id="KW-0812">Transmembrane</keyword>
<evidence type="ECO:0000256" key="1">
    <source>
        <dbReference type="SAM" id="MobiDB-lite"/>
    </source>
</evidence>
<feature type="transmembrane region" description="Helical" evidence="2">
    <location>
        <begin position="220"/>
        <end position="249"/>
    </location>
</feature>
<proteinExistence type="predicted"/>
<evidence type="ECO:0000313" key="3">
    <source>
        <dbReference type="EMBL" id="MFB9074992.1"/>
    </source>
</evidence>